<comment type="cofactor">
    <cofactor evidence="5">
        <name>adenosylcob(III)alamin</name>
        <dbReference type="ChEBI" id="CHEBI:18408"/>
    </cofactor>
    <text evidence="5">Binds between the large and small subunits.</text>
</comment>
<comment type="function">
    <text evidence="5">Catalyzes the deamination of various vicinal amino-alcohols to oxo compounds. Allows this organism to utilize ethanolamine as the sole source of nitrogen and carbon in the presence of external vitamin B12.</text>
</comment>
<comment type="pathway">
    <text evidence="5">Amine and polyamine degradation; ethanolamine degradation.</text>
</comment>
<dbReference type="PANTHER" id="PTHR39330">
    <property type="entry name" value="ETHANOLAMINE AMMONIA-LYASE LIGHT CHAIN"/>
    <property type="match status" value="1"/>
</dbReference>
<dbReference type="HAMAP" id="MF_00601">
    <property type="entry name" value="EutC"/>
    <property type="match status" value="1"/>
</dbReference>
<comment type="similarity">
    <text evidence="5">Belongs to the EutC family.</text>
</comment>
<evidence type="ECO:0000256" key="5">
    <source>
        <dbReference type="HAMAP-Rule" id="MF_00601"/>
    </source>
</evidence>
<evidence type="ECO:0000256" key="4">
    <source>
        <dbReference type="ARBA" id="ARBA00024446"/>
    </source>
</evidence>
<keyword evidence="1 5" id="KW-0846">Cobalamin</keyword>
<proteinExistence type="inferred from homology"/>
<feature type="binding site" evidence="5">
    <location>
        <position position="172"/>
    </location>
    <ligand>
        <name>adenosylcob(III)alamin</name>
        <dbReference type="ChEBI" id="CHEBI:18408"/>
    </ligand>
</feature>
<keyword evidence="3 5" id="KW-0170">Cobalt</keyword>
<dbReference type="GO" id="GO:0009350">
    <property type="term" value="C:ethanolamine ammonia-lyase complex"/>
    <property type="evidence" value="ECO:0007669"/>
    <property type="project" value="UniProtKB-UniRule"/>
</dbReference>
<feature type="binding site" evidence="5">
    <location>
        <position position="201"/>
    </location>
    <ligand>
        <name>adenosylcob(III)alamin</name>
        <dbReference type="ChEBI" id="CHEBI:18408"/>
    </ligand>
</feature>
<dbReference type="InterPro" id="IPR042255">
    <property type="entry name" value="EutC_N"/>
</dbReference>
<evidence type="ECO:0000313" key="6">
    <source>
        <dbReference type="EMBL" id="SFR65093.1"/>
    </source>
</evidence>
<dbReference type="PANTHER" id="PTHR39330:SF1">
    <property type="entry name" value="ETHANOLAMINE AMMONIA-LYASE SMALL SUBUNIT"/>
    <property type="match status" value="1"/>
</dbReference>
<evidence type="ECO:0000313" key="7">
    <source>
        <dbReference type="Proteomes" id="UP000199462"/>
    </source>
</evidence>
<comment type="catalytic activity">
    <reaction evidence="5">
        <text>ethanolamine = acetaldehyde + NH4(+)</text>
        <dbReference type="Rhea" id="RHEA:15313"/>
        <dbReference type="ChEBI" id="CHEBI:15343"/>
        <dbReference type="ChEBI" id="CHEBI:28938"/>
        <dbReference type="ChEBI" id="CHEBI:57603"/>
        <dbReference type="EC" id="4.3.1.7"/>
    </reaction>
</comment>
<accession>A0A1I6IEI6</accession>
<dbReference type="Pfam" id="PF05985">
    <property type="entry name" value="EutC"/>
    <property type="match status" value="1"/>
</dbReference>
<dbReference type="PIRSF" id="PIRSF018982">
    <property type="entry name" value="EutC"/>
    <property type="match status" value="1"/>
</dbReference>
<gene>
    <name evidence="5" type="primary">eutC</name>
    <name evidence="6" type="ORF">SAMN04488010_1569</name>
</gene>
<dbReference type="Proteomes" id="UP000199462">
    <property type="component" value="Unassembled WGS sequence"/>
</dbReference>
<comment type="subunit">
    <text evidence="5">The basic unit is a heterodimer which dimerizes to form tetramers. The heterotetramers trimerize; 6 large subunits form a core ring with 6 small subunits projecting outwards.</text>
</comment>
<dbReference type="InterPro" id="IPR042251">
    <property type="entry name" value="EutC_C"/>
</dbReference>
<evidence type="ECO:0000256" key="3">
    <source>
        <dbReference type="ARBA" id="ARBA00023285"/>
    </source>
</evidence>
<dbReference type="EMBL" id="FOYX01000001">
    <property type="protein sequence ID" value="SFR65093.1"/>
    <property type="molecule type" value="Genomic_DNA"/>
</dbReference>
<dbReference type="RefSeq" id="WP_091902531.1">
    <property type="nucleotide sequence ID" value="NZ_FOYX01000001.1"/>
</dbReference>
<comment type="subcellular location">
    <subcellularLocation>
        <location evidence="5">Bacterial microcompartment</location>
    </subcellularLocation>
</comment>
<organism evidence="6 7">
    <name type="scientific">Maribacter stanieri</name>
    <dbReference type="NCBI Taxonomy" id="440514"/>
    <lineage>
        <taxon>Bacteria</taxon>
        <taxon>Pseudomonadati</taxon>
        <taxon>Bacteroidota</taxon>
        <taxon>Flavobacteriia</taxon>
        <taxon>Flavobacteriales</taxon>
        <taxon>Flavobacteriaceae</taxon>
        <taxon>Maribacter</taxon>
    </lineage>
</organism>
<protein>
    <recommendedName>
        <fullName evidence="5">Ethanolamine ammonia-lyase small subunit</fullName>
        <shortName evidence="5">EAL small subunit</shortName>
        <ecNumber evidence="5">4.3.1.7</ecNumber>
    </recommendedName>
</protein>
<dbReference type="GO" id="GO:0006520">
    <property type="term" value="P:amino acid metabolic process"/>
    <property type="evidence" value="ECO:0007669"/>
    <property type="project" value="InterPro"/>
</dbReference>
<sequence>MSNKLEIPAKWQQLKSYTKARVALGNVGTSLPLNDVLALKHAHALAKDAILTQLDKEFLKIKAKEHGVLCSEFKSQVKDRLEYLKRPDLGRKLVNTSEVENIKKVDIVIVITDGLSATAVNSNAFSVLDAVLPDLKEKFSICIALVELGRVAIGDQVAEFYNADFVAVLIGERPGLSSPESMGIYVTYKPKIGFTDERRNCISNIHKDGLSSIQAATLLKYLIDRSFALKISGVELKIDLGAILGDE</sequence>
<evidence type="ECO:0000256" key="2">
    <source>
        <dbReference type="ARBA" id="ARBA00023239"/>
    </source>
</evidence>
<dbReference type="InterPro" id="IPR009246">
    <property type="entry name" value="EutC"/>
</dbReference>
<dbReference type="NCBIfam" id="NF003971">
    <property type="entry name" value="PRK05465.1"/>
    <property type="match status" value="1"/>
</dbReference>
<dbReference type="Gene3D" id="1.10.30.40">
    <property type="entry name" value="Ethanolamine ammonia-lyase light chain (EutC), N-terminal domain"/>
    <property type="match status" value="1"/>
</dbReference>
<dbReference type="UniPathway" id="UPA00560"/>
<keyword evidence="2 5" id="KW-0456">Lyase</keyword>
<dbReference type="GO" id="GO:0008851">
    <property type="term" value="F:ethanolamine ammonia-lyase activity"/>
    <property type="evidence" value="ECO:0007669"/>
    <property type="project" value="UniProtKB-UniRule"/>
</dbReference>
<dbReference type="EC" id="4.3.1.7" evidence="5"/>
<keyword evidence="4 5" id="KW-1283">Bacterial microcompartment</keyword>
<name>A0A1I6IEI6_9FLAO</name>
<dbReference type="GO" id="GO:0046336">
    <property type="term" value="P:ethanolamine catabolic process"/>
    <property type="evidence" value="ECO:0007669"/>
    <property type="project" value="UniProtKB-UniRule"/>
</dbReference>
<dbReference type="AlphaFoldDB" id="A0A1I6IEI6"/>
<dbReference type="Gene3D" id="3.40.50.11240">
    <property type="entry name" value="Ethanolamine ammonia-lyase light chain (EutC)"/>
    <property type="match status" value="1"/>
</dbReference>
<feature type="binding site" evidence="5">
    <location>
        <position position="151"/>
    </location>
    <ligand>
        <name>adenosylcob(III)alamin</name>
        <dbReference type="ChEBI" id="CHEBI:18408"/>
    </ligand>
</feature>
<dbReference type="STRING" id="440514.SAMN04488010_1569"/>
<dbReference type="GO" id="GO:0031471">
    <property type="term" value="C:ethanolamine degradation polyhedral organelle"/>
    <property type="evidence" value="ECO:0007669"/>
    <property type="project" value="UniProtKB-UniRule"/>
</dbReference>
<evidence type="ECO:0000256" key="1">
    <source>
        <dbReference type="ARBA" id="ARBA00022628"/>
    </source>
</evidence>
<keyword evidence="7" id="KW-1185">Reference proteome</keyword>
<dbReference type="GO" id="GO:0031419">
    <property type="term" value="F:cobalamin binding"/>
    <property type="evidence" value="ECO:0007669"/>
    <property type="project" value="UniProtKB-UniRule"/>
</dbReference>
<reference evidence="7" key="1">
    <citation type="submission" date="2016-10" db="EMBL/GenBank/DDBJ databases">
        <authorList>
            <person name="Varghese N."/>
            <person name="Submissions S."/>
        </authorList>
    </citation>
    <scope>NUCLEOTIDE SEQUENCE [LARGE SCALE GENOMIC DNA]</scope>
    <source>
        <strain evidence="7">DSM 19891</strain>
    </source>
</reference>